<dbReference type="GO" id="GO:0034039">
    <property type="term" value="F:8-oxo-7,8-dihydroguanine DNA N-glycosylase activity"/>
    <property type="evidence" value="ECO:0007669"/>
    <property type="project" value="TreeGrafter"/>
</dbReference>
<sequence>MAKALCDLQLELQCCSSTVSVNSLVDTKPKVAINRPESFAPGTPAVKESERKRKMHKLLSMEDACAMDDAKDSVTAKVNFARTANGIQVEENVVTTFGSSTRDEINEPTSLGLGLIESSGAASEEIVMTKGNFPSPIELAHLDEKYLAKRCGLGYRAGRVLKLAQGVIEGRIQLDQLEELCKEASLSNYNKLDEKLKEIEGYGPFTRGNVLMCLGFMGKPPLSRTFKKLLKRCIEDMSHINSWHTGGKFGVSMKNAFVDKYIRFMARPGREHWQGVKRIFRYLRGTADIGLVYGNGRECLVTGYSDSDYAADVDTRSEMPSSDYKLITASKMKIKKAKQRAA</sequence>
<dbReference type="SUPFAM" id="SSF48150">
    <property type="entry name" value="DNA-glycosylase"/>
    <property type="match status" value="1"/>
</dbReference>
<dbReference type="PANTHER" id="PTHR10242">
    <property type="entry name" value="8-OXOGUANINE DNA GLYCOSYLASE"/>
    <property type="match status" value="1"/>
</dbReference>
<evidence type="ECO:0000313" key="2">
    <source>
        <dbReference type="Proteomes" id="UP000596660"/>
    </source>
</evidence>
<dbReference type="Proteomes" id="UP000596660">
    <property type="component" value="Unplaced"/>
</dbReference>
<name>A0A803MMK2_CHEQI</name>
<dbReference type="InterPro" id="IPR011257">
    <property type="entry name" value="DNA_glycosylase"/>
</dbReference>
<evidence type="ECO:0000313" key="1">
    <source>
        <dbReference type="EnsemblPlants" id="AUR62032503-RA:cds"/>
    </source>
</evidence>
<dbReference type="InterPro" id="IPR052054">
    <property type="entry name" value="Oxidative_DNA_repair_enzyme"/>
</dbReference>
<dbReference type="Gramene" id="AUR62032503-RA">
    <property type="protein sequence ID" value="AUR62032503-RA:cds"/>
    <property type="gene ID" value="AUR62032503"/>
</dbReference>
<dbReference type="GO" id="GO:0006285">
    <property type="term" value="P:base-excision repair, AP site formation"/>
    <property type="evidence" value="ECO:0007669"/>
    <property type="project" value="TreeGrafter"/>
</dbReference>
<evidence type="ECO:0008006" key="3">
    <source>
        <dbReference type="Google" id="ProtNLM"/>
    </source>
</evidence>
<reference evidence="1" key="2">
    <citation type="submission" date="2021-03" db="UniProtKB">
        <authorList>
            <consortium name="EnsemblPlants"/>
        </authorList>
    </citation>
    <scope>IDENTIFICATION</scope>
</reference>
<keyword evidence="2" id="KW-1185">Reference proteome</keyword>
<organism evidence="1 2">
    <name type="scientific">Chenopodium quinoa</name>
    <name type="common">Quinoa</name>
    <dbReference type="NCBI Taxonomy" id="63459"/>
    <lineage>
        <taxon>Eukaryota</taxon>
        <taxon>Viridiplantae</taxon>
        <taxon>Streptophyta</taxon>
        <taxon>Embryophyta</taxon>
        <taxon>Tracheophyta</taxon>
        <taxon>Spermatophyta</taxon>
        <taxon>Magnoliopsida</taxon>
        <taxon>eudicotyledons</taxon>
        <taxon>Gunneridae</taxon>
        <taxon>Pentapetalae</taxon>
        <taxon>Caryophyllales</taxon>
        <taxon>Chenopodiaceae</taxon>
        <taxon>Chenopodioideae</taxon>
        <taxon>Atripliceae</taxon>
        <taxon>Chenopodium</taxon>
    </lineage>
</organism>
<dbReference type="EnsemblPlants" id="AUR62032503-RA">
    <property type="protein sequence ID" value="AUR62032503-RA:cds"/>
    <property type="gene ID" value="AUR62032503"/>
</dbReference>
<protein>
    <recommendedName>
        <fullName evidence="3">HhH-GPD domain-containing protein</fullName>
    </recommendedName>
</protein>
<dbReference type="AlphaFoldDB" id="A0A803MMK2"/>
<accession>A0A803MMK2</accession>
<dbReference type="Gene3D" id="1.10.340.30">
    <property type="entry name" value="Hypothetical protein, domain 2"/>
    <property type="match status" value="1"/>
</dbReference>
<reference evidence="1" key="1">
    <citation type="journal article" date="2017" name="Nature">
        <title>The genome of Chenopodium quinoa.</title>
        <authorList>
            <person name="Jarvis D.E."/>
            <person name="Ho Y.S."/>
            <person name="Lightfoot D.J."/>
            <person name="Schmoeckel S.M."/>
            <person name="Li B."/>
            <person name="Borm T.J.A."/>
            <person name="Ohyanagi H."/>
            <person name="Mineta K."/>
            <person name="Michell C.T."/>
            <person name="Saber N."/>
            <person name="Kharbatia N.M."/>
            <person name="Rupper R.R."/>
            <person name="Sharp A.R."/>
            <person name="Dally N."/>
            <person name="Boughton B.A."/>
            <person name="Woo Y.H."/>
            <person name="Gao G."/>
            <person name="Schijlen E.G.W.M."/>
            <person name="Guo X."/>
            <person name="Momin A.A."/>
            <person name="Negrao S."/>
            <person name="Al-Babili S."/>
            <person name="Gehring C."/>
            <person name="Roessner U."/>
            <person name="Jung C."/>
            <person name="Murphy K."/>
            <person name="Arold S.T."/>
            <person name="Gojobori T."/>
            <person name="van der Linden C.G."/>
            <person name="van Loo E.N."/>
            <person name="Jellen E.N."/>
            <person name="Maughan P.J."/>
            <person name="Tester M."/>
        </authorList>
    </citation>
    <scope>NUCLEOTIDE SEQUENCE [LARGE SCALE GENOMIC DNA]</scope>
    <source>
        <strain evidence="1">cv. PI 614886</strain>
    </source>
</reference>
<dbReference type="PANTHER" id="PTHR10242:SF4">
    <property type="entry name" value="OS07G0657600 PROTEIN"/>
    <property type="match status" value="1"/>
</dbReference>
<dbReference type="GO" id="GO:0005634">
    <property type="term" value="C:nucleus"/>
    <property type="evidence" value="ECO:0007669"/>
    <property type="project" value="TreeGrafter"/>
</dbReference>
<proteinExistence type="predicted"/>